<dbReference type="Pfam" id="PF00010">
    <property type="entry name" value="HLH"/>
    <property type="match status" value="1"/>
</dbReference>
<evidence type="ECO:0000256" key="2">
    <source>
        <dbReference type="ARBA" id="ARBA00023015"/>
    </source>
</evidence>
<dbReference type="PANTHER" id="PTHR45844:SF19">
    <property type="entry name" value="TRANSCRIPTION FACTOR BHLH106-RELATED"/>
    <property type="match status" value="1"/>
</dbReference>
<protein>
    <recommendedName>
        <fullName evidence="6">BHLH domain-containing protein</fullName>
    </recommendedName>
</protein>
<feature type="domain" description="BHLH" evidence="6">
    <location>
        <begin position="85"/>
        <end position="134"/>
    </location>
</feature>
<proteinExistence type="predicted"/>
<sequence>MFRHFTSLALSKKKKIIIIIMQPDHNSELYRFLAENGVGFYGFPPEPSCELSTMMQQSFCSNSSSYYPLEVSGITDTTPQDRALAALKNHKEAEKRRRERINSHLDKLRTILPCNSKIDKASLLAKVVQRVKELKEQTLELTQLETFPSETDEITVLSGDYSSDGRLIFKASLCCEDRSDLLPDLIEILKSLHLKTLKAEMVTLGGRIRNVLIVAADKDHSIESVHFLQNALKSLLERSNSSDRTKRRRGFN</sequence>
<evidence type="ECO:0000256" key="5">
    <source>
        <dbReference type="ARBA" id="ARBA00023242"/>
    </source>
</evidence>
<comment type="subcellular location">
    <subcellularLocation>
        <location evidence="1">Nucleus</location>
    </subcellularLocation>
</comment>
<evidence type="ECO:0000256" key="1">
    <source>
        <dbReference type="ARBA" id="ARBA00004123"/>
    </source>
</evidence>
<dbReference type="InterPro" id="IPR036638">
    <property type="entry name" value="HLH_DNA-bd_sf"/>
</dbReference>
<dbReference type="EMBL" id="JAFEMO010000011">
    <property type="protein sequence ID" value="KAH7557112.1"/>
    <property type="molecule type" value="Genomic_DNA"/>
</dbReference>
<evidence type="ECO:0000313" key="8">
    <source>
        <dbReference type="Proteomes" id="UP000827721"/>
    </source>
</evidence>
<dbReference type="Gene3D" id="4.10.280.10">
    <property type="entry name" value="Helix-loop-helix DNA-binding domain"/>
    <property type="match status" value="1"/>
</dbReference>
<keyword evidence="5" id="KW-0539">Nucleus</keyword>
<keyword evidence="8" id="KW-1185">Reference proteome</keyword>
<evidence type="ECO:0000259" key="6">
    <source>
        <dbReference type="PROSITE" id="PS50888"/>
    </source>
</evidence>
<dbReference type="Proteomes" id="UP000827721">
    <property type="component" value="Unassembled WGS sequence"/>
</dbReference>
<dbReference type="CDD" id="cd11455">
    <property type="entry name" value="bHLH_AtAIG1_like"/>
    <property type="match status" value="1"/>
</dbReference>
<keyword evidence="4" id="KW-0804">Transcription</keyword>
<evidence type="ECO:0000313" key="7">
    <source>
        <dbReference type="EMBL" id="KAH7557112.1"/>
    </source>
</evidence>
<dbReference type="SMART" id="SM00353">
    <property type="entry name" value="HLH"/>
    <property type="match status" value="1"/>
</dbReference>
<organism evidence="7 8">
    <name type="scientific">Xanthoceras sorbifolium</name>
    <dbReference type="NCBI Taxonomy" id="99658"/>
    <lineage>
        <taxon>Eukaryota</taxon>
        <taxon>Viridiplantae</taxon>
        <taxon>Streptophyta</taxon>
        <taxon>Embryophyta</taxon>
        <taxon>Tracheophyta</taxon>
        <taxon>Spermatophyta</taxon>
        <taxon>Magnoliopsida</taxon>
        <taxon>eudicotyledons</taxon>
        <taxon>Gunneridae</taxon>
        <taxon>Pentapetalae</taxon>
        <taxon>rosids</taxon>
        <taxon>malvids</taxon>
        <taxon>Sapindales</taxon>
        <taxon>Sapindaceae</taxon>
        <taxon>Xanthoceroideae</taxon>
        <taxon>Xanthoceras</taxon>
    </lineage>
</organism>
<dbReference type="PANTHER" id="PTHR45844">
    <property type="entry name" value="TRANSCRIPTION FACTOR BHLH30"/>
    <property type="match status" value="1"/>
</dbReference>
<dbReference type="InterPro" id="IPR045847">
    <property type="entry name" value="AIG1-like"/>
</dbReference>
<name>A0ABQ8HET3_9ROSI</name>
<keyword evidence="2" id="KW-0805">Transcription regulation</keyword>
<accession>A0ABQ8HET3</accession>
<dbReference type="PROSITE" id="PS50888">
    <property type="entry name" value="BHLH"/>
    <property type="match status" value="1"/>
</dbReference>
<keyword evidence="3" id="KW-0238">DNA-binding</keyword>
<evidence type="ECO:0000256" key="3">
    <source>
        <dbReference type="ARBA" id="ARBA00023125"/>
    </source>
</evidence>
<dbReference type="SUPFAM" id="SSF47459">
    <property type="entry name" value="HLH, helix-loop-helix DNA-binding domain"/>
    <property type="match status" value="1"/>
</dbReference>
<gene>
    <name evidence="7" type="ORF">JRO89_XS11G0048300</name>
</gene>
<dbReference type="InterPro" id="IPR011598">
    <property type="entry name" value="bHLH_dom"/>
</dbReference>
<reference evidence="7 8" key="1">
    <citation type="submission" date="2021-02" db="EMBL/GenBank/DDBJ databases">
        <title>Plant Genome Project.</title>
        <authorList>
            <person name="Zhang R.-G."/>
        </authorList>
    </citation>
    <scope>NUCLEOTIDE SEQUENCE [LARGE SCALE GENOMIC DNA]</scope>
    <source>
        <tissue evidence="7">Leaves</tissue>
    </source>
</reference>
<evidence type="ECO:0000256" key="4">
    <source>
        <dbReference type="ARBA" id="ARBA00023163"/>
    </source>
</evidence>
<comment type="caution">
    <text evidence="7">The sequence shown here is derived from an EMBL/GenBank/DDBJ whole genome shotgun (WGS) entry which is preliminary data.</text>
</comment>